<dbReference type="GO" id="GO:0019748">
    <property type="term" value="P:secondary metabolic process"/>
    <property type="evidence" value="ECO:0007669"/>
    <property type="project" value="InterPro"/>
</dbReference>
<dbReference type="AlphaFoldDB" id="A0A495QX26"/>
<organism evidence="1 2">
    <name type="scientific">Actinomadura pelletieri DSM 43383</name>
    <dbReference type="NCBI Taxonomy" id="1120940"/>
    <lineage>
        <taxon>Bacteria</taxon>
        <taxon>Bacillati</taxon>
        <taxon>Actinomycetota</taxon>
        <taxon>Actinomycetes</taxon>
        <taxon>Streptosporangiales</taxon>
        <taxon>Thermomonosporaceae</taxon>
        <taxon>Actinomadura</taxon>
    </lineage>
</organism>
<keyword evidence="1" id="KW-0418">Kinase</keyword>
<keyword evidence="1" id="KW-0808">Transferase</keyword>
<sequence>MVLKAAFDPRRLAEESAAFAFWRGQAVPGLVAVEEDLGVLVTELVEPGPGGAQRPRREAVLVAQALDRLHEREPNSVRGALPTLVEYYADEVVGRMTERDDVTGRMVDRALVATASRLALSLPTAAGERERVLHADLYRENVLFDPEGRAVFIDPLPKIGPPVFDWAFWSVYYDFHHGFEERLHIAVDRAENADTLVPWCLLLAVDGLLYFLSIEDGQRVTRARKIIEVLRESGGDGATITARR</sequence>
<keyword evidence="2" id="KW-1185">Reference proteome</keyword>
<evidence type="ECO:0000313" key="1">
    <source>
        <dbReference type="EMBL" id="RKS78672.1"/>
    </source>
</evidence>
<protein>
    <submittedName>
        <fullName evidence="1">Streptomycin 6-kinase</fullName>
    </submittedName>
</protein>
<dbReference type="GO" id="GO:0016773">
    <property type="term" value="F:phosphotransferase activity, alcohol group as acceptor"/>
    <property type="evidence" value="ECO:0007669"/>
    <property type="project" value="InterPro"/>
</dbReference>
<dbReference type="EMBL" id="RBWU01000001">
    <property type="protein sequence ID" value="RKS78672.1"/>
    <property type="molecule type" value="Genomic_DNA"/>
</dbReference>
<evidence type="ECO:0000313" key="2">
    <source>
        <dbReference type="Proteomes" id="UP000274601"/>
    </source>
</evidence>
<reference evidence="1 2" key="1">
    <citation type="submission" date="2018-10" db="EMBL/GenBank/DDBJ databases">
        <title>Genomic Encyclopedia of Archaeal and Bacterial Type Strains, Phase II (KMG-II): from individual species to whole genera.</title>
        <authorList>
            <person name="Goeker M."/>
        </authorList>
    </citation>
    <scope>NUCLEOTIDE SEQUENCE [LARGE SCALE GENOMIC DNA]</scope>
    <source>
        <strain evidence="1 2">DSM 43383</strain>
    </source>
</reference>
<dbReference type="InterPro" id="IPR006748">
    <property type="entry name" value="NH2Glyco/OHUrea_AB-resist_kin"/>
</dbReference>
<dbReference type="GO" id="GO:0016301">
    <property type="term" value="F:kinase activity"/>
    <property type="evidence" value="ECO:0007669"/>
    <property type="project" value="UniProtKB-KW"/>
</dbReference>
<comment type="caution">
    <text evidence="1">The sequence shown here is derived from an EMBL/GenBank/DDBJ whole genome shotgun (WGS) entry which is preliminary data.</text>
</comment>
<dbReference type="Gene3D" id="1.10.510.10">
    <property type="entry name" value="Transferase(Phosphotransferase) domain 1"/>
    <property type="match status" value="1"/>
</dbReference>
<dbReference type="Pfam" id="PF04655">
    <property type="entry name" value="APH_6_hur"/>
    <property type="match status" value="1"/>
</dbReference>
<dbReference type="Proteomes" id="UP000274601">
    <property type="component" value="Unassembled WGS sequence"/>
</dbReference>
<accession>A0A495QX26</accession>
<proteinExistence type="predicted"/>
<dbReference type="SUPFAM" id="SSF56112">
    <property type="entry name" value="Protein kinase-like (PK-like)"/>
    <property type="match status" value="1"/>
</dbReference>
<name>A0A495QX26_9ACTN</name>
<dbReference type="InterPro" id="IPR011009">
    <property type="entry name" value="Kinase-like_dom_sf"/>
</dbReference>
<gene>
    <name evidence="1" type="ORF">BZB76_0092</name>
</gene>